<evidence type="ECO:0000313" key="2">
    <source>
        <dbReference type="Proteomes" id="UP000011864"/>
    </source>
</evidence>
<protein>
    <submittedName>
        <fullName evidence="1">Uncharacterized protein</fullName>
    </submittedName>
</protein>
<dbReference type="EMBL" id="CP003837">
    <property type="protein sequence ID" value="AGH46355.1"/>
    <property type="molecule type" value="Genomic_DNA"/>
</dbReference>
<organism evidence="1 2">
    <name type="scientific">Paraglaciecola psychrophila 170</name>
    <dbReference type="NCBI Taxonomy" id="1129794"/>
    <lineage>
        <taxon>Bacteria</taxon>
        <taxon>Pseudomonadati</taxon>
        <taxon>Pseudomonadota</taxon>
        <taxon>Gammaproteobacteria</taxon>
        <taxon>Alteromonadales</taxon>
        <taxon>Alteromonadaceae</taxon>
        <taxon>Paraglaciecola</taxon>
    </lineage>
</organism>
<dbReference type="HOGENOM" id="CLU_2937477_0_0_6"/>
<dbReference type="KEGG" id="gps:C427_4250"/>
<reference evidence="1 2" key="1">
    <citation type="journal article" date="2013" name="Genome Announc.">
        <title>Complete Genome Sequence of Glaciecola psychrophila Strain 170T.</title>
        <authorList>
            <person name="Yin J."/>
            <person name="Chen J."/>
            <person name="Liu G."/>
            <person name="Yu Y."/>
            <person name="Song L."/>
            <person name="Wang X."/>
            <person name="Qu X."/>
        </authorList>
    </citation>
    <scope>NUCLEOTIDE SEQUENCE [LARGE SCALE GENOMIC DNA]</scope>
    <source>
        <strain evidence="1 2">170</strain>
    </source>
</reference>
<proteinExistence type="predicted"/>
<dbReference type="PATRIC" id="fig|1129794.4.peg.4232"/>
<gene>
    <name evidence="1" type="ORF">C427_4250</name>
</gene>
<sequence length="60" mass="6586">MLFKVGNWKTIVEIISAIINDNEATHQQLLSTVRIAPKIGDVKLAIIALDKFAALNPNTI</sequence>
<evidence type="ECO:0000313" key="1">
    <source>
        <dbReference type="EMBL" id="AGH46355.1"/>
    </source>
</evidence>
<dbReference type="AlphaFoldDB" id="K7AP57"/>
<dbReference type="Proteomes" id="UP000011864">
    <property type="component" value="Chromosome"/>
</dbReference>
<keyword evidence="2" id="KW-1185">Reference proteome</keyword>
<accession>K7AP57</accession>
<dbReference type="RefSeq" id="WP_007637169.1">
    <property type="nucleotide sequence ID" value="NC_020514.1"/>
</dbReference>
<name>K7AP57_9ALTE</name>